<comment type="caution">
    <text evidence="1">The sequence shown here is derived from an EMBL/GenBank/DDBJ whole genome shotgun (WGS) entry which is preliminary data.</text>
</comment>
<accession>A0ABX9MVB3</accession>
<dbReference type="SUPFAM" id="SSF53187">
    <property type="entry name" value="Zn-dependent exopeptidases"/>
    <property type="match status" value="1"/>
</dbReference>
<dbReference type="Proteomes" id="UP000266483">
    <property type="component" value="Unassembled WGS sequence"/>
</dbReference>
<keyword evidence="2" id="KW-1185">Reference proteome</keyword>
<name>A0ABX9MVB3_9BURK</name>
<proteinExistence type="predicted"/>
<dbReference type="InterPro" id="IPR010247">
    <property type="entry name" value="HutG_amidohyd"/>
</dbReference>
<dbReference type="RefSeq" id="WP_119442111.1">
    <property type="nucleotide sequence ID" value="NZ_CP170494.1"/>
</dbReference>
<evidence type="ECO:0000313" key="1">
    <source>
        <dbReference type="EMBL" id="RII82762.1"/>
    </source>
</evidence>
<reference evidence="1 2" key="1">
    <citation type="submission" date="2017-08" db="EMBL/GenBank/DDBJ databases">
        <title>Pusillimonas indicus sp. nov., a member of the family Alcaligenaceae isolated from surface seawater.</title>
        <authorList>
            <person name="Li J."/>
        </authorList>
    </citation>
    <scope>NUCLEOTIDE SEQUENCE [LARGE SCALE GENOMIC DNA]</scope>
    <source>
        <strain evidence="1 2">17-4A</strain>
    </source>
</reference>
<dbReference type="NCBIfam" id="TIGR02017">
    <property type="entry name" value="hutG_amidohyd"/>
    <property type="match status" value="1"/>
</dbReference>
<protein>
    <submittedName>
        <fullName evidence="1">N-formylglutamate deformylase</fullName>
    </submittedName>
</protein>
<organism evidence="1 2">
    <name type="scientific">Neopusillimonas maritima</name>
    <dbReference type="NCBI Taxonomy" id="2026239"/>
    <lineage>
        <taxon>Bacteria</taxon>
        <taxon>Pseudomonadati</taxon>
        <taxon>Pseudomonadota</taxon>
        <taxon>Betaproteobacteria</taxon>
        <taxon>Burkholderiales</taxon>
        <taxon>Alcaligenaceae</taxon>
        <taxon>Neopusillimonas</taxon>
    </lineage>
</organism>
<dbReference type="Pfam" id="PF05013">
    <property type="entry name" value="FGase"/>
    <property type="match status" value="1"/>
</dbReference>
<sequence length="272" mass="31087">MSSLEPVFKFHRGTTPLLVSMPHTGVHIPDAIRENLTDAALRLPDTDWHLEMLYNFLHEMGASVIIATHSRYVIDLNRPRDNANLYPGQDTTGLCPLDTFHRDPIYINHAEPGPEEILQRVQNYWLPYHEQLNAELTRLKQTHGIALLWDAHSICSRVPRFFDGVLPDFNIGTANGTSCNPGLQDALQKIAEESGYTWAVNGRFKGGHITRHYGRPDQQIHSVQLELSEATYMQEDFPYSFDNTRAERVRPALKAFLEQMVQWAGKQSKRTQ</sequence>
<gene>
    <name evidence="1" type="primary">hutG</name>
    <name evidence="1" type="ORF">CJO09_09235</name>
</gene>
<dbReference type="EMBL" id="NQOU01000003">
    <property type="protein sequence ID" value="RII82762.1"/>
    <property type="molecule type" value="Genomic_DNA"/>
</dbReference>
<dbReference type="Gene3D" id="3.40.630.40">
    <property type="entry name" value="Zn-dependent exopeptidases"/>
    <property type="match status" value="1"/>
</dbReference>
<dbReference type="InterPro" id="IPR007709">
    <property type="entry name" value="N-FG_amidohydro"/>
</dbReference>
<evidence type="ECO:0000313" key="2">
    <source>
        <dbReference type="Proteomes" id="UP000266483"/>
    </source>
</evidence>